<keyword evidence="1" id="KW-0812">Transmembrane</keyword>
<comment type="caution">
    <text evidence="2">The sequence shown here is derived from an EMBL/GenBank/DDBJ whole genome shotgun (WGS) entry which is preliminary data.</text>
</comment>
<sequence length="56" mass="6015">MSMINIVALLVTTGVLLASVLFVKRTLNAPMDATDWGLVAFGSLAAFVVLHLFPLR</sequence>
<feature type="transmembrane region" description="Helical" evidence="1">
    <location>
        <begin position="38"/>
        <end position="55"/>
    </location>
</feature>
<dbReference type="EMBL" id="BNJG01000001">
    <property type="protein sequence ID" value="GHO52891.1"/>
    <property type="molecule type" value="Genomic_DNA"/>
</dbReference>
<protein>
    <submittedName>
        <fullName evidence="2">Uncharacterized protein</fullName>
    </submittedName>
</protein>
<reference evidence="2 3" key="1">
    <citation type="journal article" date="2021" name="Int. J. Syst. Evol. Microbiol.">
        <title>Reticulibacter mediterranei gen. nov., sp. nov., within the new family Reticulibacteraceae fam. nov., and Ktedonospora formicarum gen. nov., sp. nov., Ktedonobacter robiniae sp. nov., Dictyobacter formicarum sp. nov. and Dictyobacter arantiisoli sp. nov., belonging to the class Ktedonobacteria.</title>
        <authorList>
            <person name="Yabe S."/>
            <person name="Zheng Y."/>
            <person name="Wang C.M."/>
            <person name="Sakai Y."/>
            <person name="Abe K."/>
            <person name="Yokota A."/>
            <person name="Donadio S."/>
            <person name="Cavaletti L."/>
            <person name="Monciardini P."/>
        </authorList>
    </citation>
    <scope>NUCLEOTIDE SEQUENCE [LARGE SCALE GENOMIC DNA]</scope>
    <source>
        <strain evidence="2 3">SOSP1-30</strain>
    </source>
</reference>
<evidence type="ECO:0000313" key="3">
    <source>
        <dbReference type="Proteomes" id="UP000654345"/>
    </source>
</evidence>
<organism evidence="2 3">
    <name type="scientific">Ktedonobacter robiniae</name>
    <dbReference type="NCBI Taxonomy" id="2778365"/>
    <lineage>
        <taxon>Bacteria</taxon>
        <taxon>Bacillati</taxon>
        <taxon>Chloroflexota</taxon>
        <taxon>Ktedonobacteria</taxon>
        <taxon>Ktedonobacterales</taxon>
        <taxon>Ktedonobacteraceae</taxon>
        <taxon>Ktedonobacter</taxon>
    </lineage>
</organism>
<evidence type="ECO:0000313" key="2">
    <source>
        <dbReference type="EMBL" id="GHO52891.1"/>
    </source>
</evidence>
<evidence type="ECO:0000256" key="1">
    <source>
        <dbReference type="SAM" id="Phobius"/>
    </source>
</evidence>
<keyword evidence="3" id="KW-1185">Reference proteome</keyword>
<keyword evidence="1" id="KW-1133">Transmembrane helix</keyword>
<dbReference type="Proteomes" id="UP000654345">
    <property type="component" value="Unassembled WGS sequence"/>
</dbReference>
<keyword evidence="1" id="KW-0472">Membrane</keyword>
<name>A0ABQ3UJM4_9CHLR</name>
<gene>
    <name evidence="2" type="ORF">KSB_13660</name>
</gene>
<accession>A0ABQ3UJM4</accession>
<proteinExistence type="predicted"/>